<dbReference type="AlphaFoldDB" id="A0A9P4WN52"/>
<comment type="caution">
    <text evidence="1">The sequence shown here is derived from an EMBL/GenBank/DDBJ whole genome shotgun (WGS) entry which is preliminary data.</text>
</comment>
<sequence>MPVHTVACIEQVFEDGFYDHHADEEEVYEYFEEEDALDGSVWIKNLQGLKITASALLSNTIVVANVEEGEKAYKQEFCDAFRRPRMILLKGYSDAVYCRFKPFLGLSYELRQKIWDFAMRAEKHSYSSFHLQDRLEVRNYIGKYTIGTSPRNPSFLTKACQVSKFTRQETLEVFIQGSMFQVCAIEQNRFMHSFLSITPKGFASMRRLQFAFFDCFPTGFDLNADLELAVCCPGLPELQISFHDKKPVNWRVVNDDFIGVSRPEKEMWDYYKMHRLLGSGVRFRTVSILRKAYGNQLADRASLKLARFVTLKFQEEKGRHVEARVVGNKFVHSLGD</sequence>
<evidence type="ECO:0000313" key="2">
    <source>
        <dbReference type="Proteomes" id="UP000758155"/>
    </source>
</evidence>
<name>A0A9P4WN52_9PLEO</name>
<organism evidence="1 2">
    <name type="scientific">Didymella heteroderae</name>
    <dbReference type="NCBI Taxonomy" id="1769908"/>
    <lineage>
        <taxon>Eukaryota</taxon>
        <taxon>Fungi</taxon>
        <taxon>Dikarya</taxon>
        <taxon>Ascomycota</taxon>
        <taxon>Pezizomycotina</taxon>
        <taxon>Dothideomycetes</taxon>
        <taxon>Pleosporomycetidae</taxon>
        <taxon>Pleosporales</taxon>
        <taxon>Pleosporineae</taxon>
        <taxon>Didymellaceae</taxon>
        <taxon>Didymella</taxon>
    </lineage>
</organism>
<reference evidence="1" key="1">
    <citation type="submission" date="2019-04" db="EMBL/GenBank/DDBJ databases">
        <title>Sequencing of skin fungus with MAO and IRED activity.</title>
        <authorList>
            <person name="Marsaioli A.J."/>
            <person name="Bonatto J.M.C."/>
            <person name="Reis Junior O."/>
        </authorList>
    </citation>
    <scope>NUCLEOTIDE SEQUENCE</scope>
    <source>
        <strain evidence="1">28M1</strain>
    </source>
</reference>
<keyword evidence="2" id="KW-1185">Reference proteome</keyword>
<dbReference type="EMBL" id="SWKV01000042">
    <property type="protein sequence ID" value="KAF3037465.1"/>
    <property type="molecule type" value="Genomic_DNA"/>
</dbReference>
<dbReference type="OrthoDB" id="3792443at2759"/>
<gene>
    <name evidence="1" type="ORF">E8E12_002623</name>
</gene>
<protein>
    <submittedName>
        <fullName evidence="1">Uncharacterized protein</fullName>
    </submittedName>
</protein>
<dbReference type="Proteomes" id="UP000758155">
    <property type="component" value="Unassembled WGS sequence"/>
</dbReference>
<accession>A0A9P4WN52</accession>
<evidence type="ECO:0000313" key="1">
    <source>
        <dbReference type="EMBL" id="KAF3037465.1"/>
    </source>
</evidence>
<proteinExistence type="predicted"/>